<dbReference type="Proteomes" id="UP001159363">
    <property type="component" value="Chromosome 5"/>
</dbReference>
<proteinExistence type="predicted"/>
<evidence type="ECO:0000313" key="3">
    <source>
        <dbReference type="Proteomes" id="UP001159363"/>
    </source>
</evidence>
<organism evidence="2 3">
    <name type="scientific">Dryococelus australis</name>
    <dbReference type="NCBI Taxonomy" id="614101"/>
    <lineage>
        <taxon>Eukaryota</taxon>
        <taxon>Metazoa</taxon>
        <taxon>Ecdysozoa</taxon>
        <taxon>Arthropoda</taxon>
        <taxon>Hexapoda</taxon>
        <taxon>Insecta</taxon>
        <taxon>Pterygota</taxon>
        <taxon>Neoptera</taxon>
        <taxon>Polyneoptera</taxon>
        <taxon>Phasmatodea</taxon>
        <taxon>Verophasmatodea</taxon>
        <taxon>Anareolatae</taxon>
        <taxon>Phasmatidae</taxon>
        <taxon>Eurycanthinae</taxon>
        <taxon>Dryococelus</taxon>
    </lineage>
</organism>
<feature type="region of interest" description="Disordered" evidence="1">
    <location>
        <begin position="1"/>
        <end position="47"/>
    </location>
</feature>
<keyword evidence="3" id="KW-1185">Reference proteome</keyword>
<name>A0ABQ9HCA9_9NEOP</name>
<reference evidence="2 3" key="1">
    <citation type="submission" date="2023-02" db="EMBL/GenBank/DDBJ databases">
        <title>LHISI_Scaffold_Assembly.</title>
        <authorList>
            <person name="Stuart O.P."/>
            <person name="Cleave R."/>
            <person name="Magrath M.J.L."/>
            <person name="Mikheyev A.S."/>
        </authorList>
    </citation>
    <scope>NUCLEOTIDE SEQUENCE [LARGE SCALE GENOMIC DNA]</scope>
    <source>
        <strain evidence="2">Daus_M_001</strain>
        <tissue evidence="2">Leg muscle</tissue>
    </source>
</reference>
<dbReference type="EMBL" id="JARBHB010000006">
    <property type="protein sequence ID" value="KAJ8881826.1"/>
    <property type="molecule type" value="Genomic_DNA"/>
</dbReference>
<sequence>MKGRRKREIPEKTRRPAASFDTIPTCENPGTTPPGIGPDSSRVEGEYSLTTTPLRPLLSRSTSSFSIPATQMSRIVEDKRGGVGRPVQQLSSRDGATRTCVMSSACAGNDTRPRPLARQSPVTRVNPHFLNSLGLGKVDLKTPFNKNTITSVKTTLVKANNVNLLACSPSTKANRVQSQTRSPDSRKWEMCRMMPLVGWFSRGSPLSFRRRFIPKSPSSDLKTSLLRSAQISSLTLKGPG</sequence>
<evidence type="ECO:0000313" key="2">
    <source>
        <dbReference type="EMBL" id="KAJ8881826.1"/>
    </source>
</evidence>
<gene>
    <name evidence="2" type="ORF">PR048_018312</name>
</gene>
<evidence type="ECO:0000256" key="1">
    <source>
        <dbReference type="SAM" id="MobiDB-lite"/>
    </source>
</evidence>
<protein>
    <submittedName>
        <fullName evidence="2">Uncharacterized protein</fullName>
    </submittedName>
</protein>
<accession>A0ABQ9HCA9</accession>
<comment type="caution">
    <text evidence="2">The sequence shown here is derived from an EMBL/GenBank/DDBJ whole genome shotgun (WGS) entry which is preliminary data.</text>
</comment>